<reference evidence="5" key="1">
    <citation type="submission" date="2016-05" db="EMBL/GenBank/DDBJ databases">
        <authorList>
            <person name="Naeem Raeece"/>
        </authorList>
    </citation>
    <scope>NUCLEOTIDE SEQUENCE [LARGE SCALE GENOMIC DNA]</scope>
</reference>
<dbReference type="PANTHER" id="PTHR12176">
    <property type="entry name" value="SAM-DEPENDENT METHYLTRANSFERASE SUPERFAMILY PROTEIN"/>
    <property type="match status" value="1"/>
</dbReference>
<protein>
    <submittedName>
        <fullName evidence="4">S-adenosyl-L-methionine-dependent methyltransferase, putative</fullName>
    </submittedName>
</protein>
<feature type="non-terminal residue" evidence="4">
    <location>
        <position position="433"/>
    </location>
</feature>
<organism evidence="4 5">
    <name type="scientific">Plasmodium ovale curtisi</name>
    <dbReference type="NCBI Taxonomy" id="864141"/>
    <lineage>
        <taxon>Eukaryota</taxon>
        <taxon>Sar</taxon>
        <taxon>Alveolata</taxon>
        <taxon>Apicomplexa</taxon>
        <taxon>Aconoidasida</taxon>
        <taxon>Haemosporida</taxon>
        <taxon>Plasmodiidae</taxon>
        <taxon>Plasmodium</taxon>
        <taxon>Plasmodium (Plasmodium)</taxon>
    </lineage>
</organism>
<dbReference type="InterPro" id="IPR029063">
    <property type="entry name" value="SAM-dependent_MTases_sf"/>
</dbReference>
<name>A0A1A8VQ45_PLAOA</name>
<dbReference type="GO" id="GO:0032259">
    <property type="term" value="P:methylation"/>
    <property type="evidence" value="ECO:0007669"/>
    <property type="project" value="UniProtKB-KW"/>
</dbReference>
<evidence type="ECO:0000256" key="1">
    <source>
        <dbReference type="ARBA" id="ARBA00008361"/>
    </source>
</evidence>
<evidence type="ECO:0000256" key="3">
    <source>
        <dbReference type="ARBA" id="ARBA00022679"/>
    </source>
</evidence>
<evidence type="ECO:0000313" key="4">
    <source>
        <dbReference type="EMBL" id="SBS80918.1"/>
    </source>
</evidence>
<gene>
    <name evidence="4" type="ORF">POVCU1_003690</name>
</gene>
<proteinExistence type="inferred from homology"/>
<dbReference type="EMBL" id="FLQV01000076">
    <property type="protein sequence ID" value="SBS80918.1"/>
    <property type="molecule type" value="Genomic_DNA"/>
</dbReference>
<dbReference type="AlphaFoldDB" id="A0A1A8VQ45"/>
<accession>A0A1A8VQ45</accession>
<keyword evidence="2 4" id="KW-0489">Methyltransferase</keyword>
<sequence>MEVLPAGFSDFRNREYWNNFFRSFDKKNFEWYGNYGDIKKIVHECIRRRFNYCDSALKCSSMKREILNKNCLLINAGCGNSNVSYEFFQDGFEYIVNIDYSEVVIEKMKNKYGKIMEFINIDVSNTDKFDTLLTNLEKERLKRKKEYKLFFDKAFLDAYISCEKNEEDICKKNAKNYFSIILKHLNEGDIFLIITLAQYYITKEIVRNIYDKNVMLEVFPFLLNNNSSEFKYHPFLFAFYKNEKNIKDYTVKFTHLGNKTTNDISLWKLPQEINNTRECVNLHTFRMGKRVTLDIFNRNVNECHYNVIVYDSSNDIIKYNTVVIVVPFGYEFHWLYSTPEGNEQLATQAGAKRLLLVMRSNFGGKSGTVGVGLTVVHNDKRENLTSLCPENDLNNGLNGIGTKQISGHGVNEHFVEREEGKEKRNNNNNNNNN</sequence>
<keyword evidence="3 4" id="KW-0808">Transferase</keyword>
<comment type="similarity">
    <text evidence="1">Belongs to the methyltransferase superfamily.</text>
</comment>
<dbReference type="SUPFAM" id="SSF53335">
    <property type="entry name" value="S-adenosyl-L-methionine-dependent methyltransferases"/>
    <property type="match status" value="1"/>
</dbReference>
<evidence type="ECO:0000256" key="2">
    <source>
        <dbReference type="ARBA" id="ARBA00022603"/>
    </source>
</evidence>
<dbReference type="Proteomes" id="UP000078546">
    <property type="component" value="Unassembled WGS sequence"/>
</dbReference>
<dbReference type="GO" id="GO:0008168">
    <property type="term" value="F:methyltransferase activity"/>
    <property type="evidence" value="ECO:0007669"/>
    <property type="project" value="UniProtKB-KW"/>
</dbReference>
<dbReference type="Gene3D" id="3.40.50.150">
    <property type="entry name" value="Vaccinia Virus protein VP39"/>
    <property type="match status" value="1"/>
</dbReference>
<evidence type="ECO:0000313" key="5">
    <source>
        <dbReference type="Proteomes" id="UP000078546"/>
    </source>
</evidence>
<dbReference type="InterPro" id="IPR051419">
    <property type="entry name" value="Lys/N-term_MeTrsfase_sf"/>
</dbReference>
<dbReference type="PANTHER" id="PTHR12176:SF80">
    <property type="entry name" value="EEF1A LYSINE METHYLTRANSFERASE 4"/>
    <property type="match status" value="1"/>
</dbReference>